<sequence length="169" mass="18198">MEGEEVFPYPLLHQMFTWRMELRVAPLGTGITSIAPDDALRRKVISDLPASLMAFMLSLPTSMGLPSPLVSNIPSFVFFHSITSTGVLPVNTRPAAMQTLFPKGIPHSAIAPIRQFSPVEILVVLPPDKVPRNPAPAPTSVPAPMVVPADIRPSTMDAPSVPALKFTNP</sequence>
<organism evidence="1">
    <name type="scientific">uncultured bacterium</name>
    <name type="common">gcode 4</name>
    <dbReference type="NCBI Taxonomy" id="1234023"/>
    <lineage>
        <taxon>Bacteria</taxon>
        <taxon>environmental samples</taxon>
    </lineage>
</organism>
<evidence type="ECO:0000313" key="1">
    <source>
        <dbReference type="EMBL" id="EKE26387.1"/>
    </source>
</evidence>
<reference evidence="1" key="1">
    <citation type="journal article" date="2012" name="Science">
        <title>Fermentation, hydrogen, and sulfur metabolism in multiple uncultivated bacterial phyla.</title>
        <authorList>
            <person name="Wrighton K.C."/>
            <person name="Thomas B.C."/>
            <person name="Sharon I."/>
            <person name="Miller C.S."/>
            <person name="Castelle C.J."/>
            <person name="VerBerkmoes N.C."/>
            <person name="Wilkins M.J."/>
            <person name="Hettich R.L."/>
            <person name="Lipton M.S."/>
            <person name="Williams K.H."/>
            <person name="Long P.E."/>
            <person name="Banfield J.F."/>
        </authorList>
    </citation>
    <scope>NUCLEOTIDE SEQUENCE [LARGE SCALE GENOMIC DNA]</scope>
</reference>
<proteinExistence type="predicted"/>
<dbReference type="EMBL" id="AMFJ01000822">
    <property type="protein sequence ID" value="EKE26387.1"/>
    <property type="molecule type" value="Genomic_DNA"/>
</dbReference>
<accession>K2FWY0</accession>
<name>K2FWY0_9BACT</name>
<comment type="caution">
    <text evidence="1">The sequence shown here is derived from an EMBL/GenBank/DDBJ whole genome shotgun (WGS) entry which is preliminary data.</text>
</comment>
<gene>
    <name evidence="1" type="ORF">ACD_4C00306G0003</name>
</gene>
<protein>
    <submittedName>
        <fullName evidence="1">Uncharacterized protein</fullName>
    </submittedName>
</protein>
<dbReference type="AlphaFoldDB" id="K2FWY0"/>